<dbReference type="EMBL" id="BK032740">
    <property type="protein sequence ID" value="DAF57841.1"/>
    <property type="molecule type" value="Genomic_DNA"/>
</dbReference>
<protein>
    <submittedName>
        <fullName evidence="1">Uncharacterized protein</fullName>
    </submittedName>
</protein>
<proteinExistence type="predicted"/>
<name>A0A8S5T3L4_9CAUD</name>
<organism evidence="1">
    <name type="scientific">Siphoviridae sp. ctg8V11</name>
    <dbReference type="NCBI Taxonomy" id="2827910"/>
    <lineage>
        <taxon>Viruses</taxon>
        <taxon>Duplodnaviria</taxon>
        <taxon>Heunggongvirae</taxon>
        <taxon>Uroviricota</taxon>
        <taxon>Caudoviricetes</taxon>
    </lineage>
</organism>
<accession>A0A8S5T3L4</accession>
<reference evidence="1" key="1">
    <citation type="journal article" date="2021" name="Proc. Natl. Acad. Sci. U.S.A.">
        <title>A Catalog of Tens of Thousands of Viruses from Human Metagenomes Reveals Hidden Associations with Chronic Diseases.</title>
        <authorList>
            <person name="Tisza M.J."/>
            <person name="Buck C.B."/>
        </authorList>
    </citation>
    <scope>NUCLEOTIDE SEQUENCE</scope>
    <source>
        <strain evidence="1">Ctg8V11</strain>
    </source>
</reference>
<sequence>MTAVGKKKRLRTIADAFPPDFLPKHGGNPARAEITLSAAPGQLH</sequence>
<evidence type="ECO:0000313" key="1">
    <source>
        <dbReference type="EMBL" id="DAF57841.1"/>
    </source>
</evidence>